<proteinExistence type="predicted"/>
<evidence type="ECO:0000313" key="2">
    <source>
        <dbReference type="EMBL" id="QBK85049.1"/>
    </source>
</evidence>
<dbReference type="EMBL" id="MK500302">
    <property type="protein sequence ID" value="QBK85049.1"/>
    <property type="molecule type" value="Genomic_DNA"/>
</dbReference>
<evidence type="ECO:0000256" key="1">
    <source>
        <dbReference type="SAM" id="Phobius"/>
    </source>
</evidence>
<keyword evidence="1" id="KW-1133">Transmembrane helix</keyword>
<organism evidence="2">
    <name type="scientific">Pithovirus LCDPAC02</name>
    <dbReference type="NCBI Taxonomy" id="2506601"/>
    <lineage>
        <taxon>Viruses</taxon>
        <taxon>Pithoviruses</taxon>
    </lineage>
</organism>
<gene>
    <name evidence="2" type="ORF">LCDPAC02_02480</name>
</gene>
<reference evidence="2" key="1">
    <citation type="journal article" date="2019" name="MBio">
        <title>Virus Genomes from Deep Sea Sediments Expand the Ocean Megavirome and Support Independent Origins of Viral Gigantism.</title>
        <authorList>
            <person name="Backstrom D."/>
            <person name="Yutin N."/>
            <person name="Jorgensen S.L."/>
            <person name="Dharamshi J."/>
            <person name="Homa F."/>
            <person name="Zaremba-Niedwiedzka K."/>
            <person name="Spang A."/>
            <person name="Wolf Y.I."/>
            <person name="Koonin E.V."/>
            <person name="Ettema T.J."/>
        </authorList>
    </citation>
    <scope>NUCLEOTIDE SEQUENCE</scope>
</reference>
<keyword evidence="1" id="KW-0812">Transmembrane</keyword>
<name>A0A481YPM7_9VIRU</name>
<protein>
    <submittedName>
        <fullName evidence="2">Uncharacterized protein</fullName>
    </submittedName>
</protein>
<feature type="transmembrane region" description="Helical" evidence="1">
    <location>
        <begin position="205"/>
        <end position="226"/>
    </location>
</feature>
<sequence>MSIATTDTYDVVNSLGTKSSRSEINSTINTDIIITDIELLNDLKTDQREVETAYEKVSNYFISCDCETLLQYCNVIISYTNKTDAINRLYKNVFLSRLKKYNCFEMDKFGFITKINSIDISAFLNQNDILDQDNVSCIVIMTETCHRNQIQDKLKINLSCHEDCIVIMHNNTFRLTNGILSHIKTSNLNNIPSPNLNINNSNSGFIGLFIFIIFIVLFLIFFGIFYNTESNYE</sequence>
<keyword evidence="1" id="KW-0472">Membrane</keyword>
<accession>A0A481YPM7</accession>